<dbReference type="Proteomes" id="UP000036027">
    <property type="component" value="Unassembled WGS sequence"/>
</dbReference>
<dbReference type="Pfam" id="PF02798">
    <property type="entry name" value="GST_N"/>
    <property type="match status" value="1"/>
</dbReference>
<gene>
    <name evidence="3" type="ORF">PL75_06010</name>
</gene>
<dbReference type="Gene3D" id="3.40.30.10">
    <property type="entry name" value="Glutaredoxin"/>
    <property type="match status" value="1"/>
</dbReference>
<dbReference type="InterPro" id="IPR036249">
    <property type="entry name" value="Thioredoxin-like_sf"/>
</dbReference>
<dbReference type="PANTHER" id="PTHR44051:SF9">
    <property type="entry name" value="GLUTATHIONE S-TRANSFERASE 1"/>
    <property type="match status" value="1"/>
</dbReference>
<dbReference type="InterPro" id="IPR004046">
    <property type="entry name" value="GST_C"/>
</dbReference>
<dbReference type="STRING" id="1470200.PL75_06010"/>
<evidence type="ECO:0000259" key="2">
    <source>
        <dbReference type="PROSITE" id="PS50405"/>
    </source>
</evidence>
<evidence type="ECO:0000313" key="4">
    <source>
        <dbReference type="Proteomes" id="UP000036027"/>
    </source>
</evidence>
<dbReference type="OrthoDB" id="9810080at2"/>
<dbReference type="InterPro" id="IPR036282">
    <property type="entry name" value="Glutathione-S-Trfase_C_sf"/>
</dbReference>
<proteinExistence type="predicted"/>
<dbReference type="CDD" id="cd03046">
    <property type="entry name" value="GST_N_GTT1_like"/>
    <property type="match status" value="1"/>
</dbReference>
<dbReference type="RefSeq" id="WP_047761021.1">
    <property type="nucleotide sequence ID" value="NZ_CP091510.1"/>
</dbReference>
<organism evidence="3 4">
    <name type="scientific">Neisseria arctica</name>
    <dbReference type="NCBI Taxonomy" id="1470200"/>
    <lineage>
        <taxon>Bacteria</taxon>
        <taxon>Pseudomonadati</taxon>
        <taxon>Pseudomonadota</taxon>
        <taxon>Betaproteobacteria</taxon>
        <taxon>Neisseriales</taxon>
        <taxon>Neisseriaceae</taxon>
        <taxon>Neisseria</taxon>
    </lineage>
</organism>
<keyword evidence="4" id="KW-1185">Reference proteome</keyword>
<feature type="domain" description="GST N-terminal" evidence="1">
    <location>
        <begin position="1"/>
        <end position="81"/>
    </location>
</feature>
<dbReference type="InterPro" id="IPR010987">
    <property type="entry name" value="Glutathione-S-Trfase_C-like"/>
</dbReference>
<reference evidence="3 4" key="1">
    <citation type="submission" date="2014-11" db="EMBL/GenBank/DDBJ databases">
        <title>Genome of a novel goose pathogen.</title>
        <authorList>
            <person name="Hansen C.M."/>
            <person name="Hueffer K."/>
            <person name="Choi S.C."/>
        </authorList>
    </citation>
    <scope>NUCLEOTIDE SEQUENCE [LARGE SCALE GENOMIC DNA]</scope>
    <source>
        <strain evidence="3 4">KH1503</strain>
    </source>
</reference>
<accession>A0A0J0YRT8</accession>
<dbReference type="CDD" id="cd03189">
    <property type="entry name" value="GST_C_GTT1_like"/>
    <property type="match status" value="1"/>
</dbReference>
<dbReference type="EMBL" id="JTDO01000008">
    <property type="protein sequence ID" value="KLT72851.1"/>
    <property type="molecule type" value="Genomic_DNA"/>
</dbReference>
<protein>
    <submittedName>
        <fullName evidence="3">Glutathione S-transferase</fullName>
    </submittedName>
</protein>
<dbReference type="Gene3D" id="1.20.1050.10">
    <property type="match status" value="1"/>
</dbReference>
<dbReference type="PANTHER" id="PTHR44051">
    <property type="entry name" value="GLUTATHIONE S-TRANSFERASE-RELATED"/>
    <property type="match status" value="1"/>
</dbReference>
<dbReference type="PROSITE" id="PS50405">
    <property type="entry name" value="GST_CTER"/>
    <property type="match status" value="1"/>
</dbReference>
<dbReference type="InterPro" id="IPR040079">
    <property type="entry name" value="Glutathione_S-Trfase"/>
</dbReference>
<dbReference type="GO" id="GO:0016740">
    <property type="term" value="F:transferase activity"/>
    <property type="evidence" value="ECO:0007669"/>
    <property type="project" value="UniProtKB-KW"/>
</dbReference>
<evidence type="ECO:0000259" key="1">
    <source>
        <dbReference type="PROSITE" id="PS50404"/>
    </source>
</evidence>
<evidence type="ECO:0000313" key="3">
    <source>
        <dbReference type="EMBL" id="KLT72851.1"/>
    </source>
</evidence>
<dbReference type="InterPro" id="IPR004045">
    <property type="entry name" value="Glutathione_S-Trfase_N"/>
</dbReference>
<dbReference type="Pfam" id="PF14497">
    <property type="entry name" value="GST_C_3"/>
    <property type="match status" value="1"/>
</dbReference>
<sequence>MLKLHALAQSRSLRIVWLLELLGLEYTLCQHARHPGTLLAPDALKKVHPLGKAPILQDGDMILAESGAITDYLIQTYGNGRFMPERDHPDYWQYQRWLHYAEASLMPLMLMSLVFRKIETAPMPFLIRPAAKKINEEAQSRFLRPQTTQHLRHVEQALEGKNWLMGDFISGADIMMSYPLQAAAARSSLGMYPNIRSYLARIEANPTYQQAVGKAGKPILQLA</sequence>
<dbReference type="SFLD" id="SFLDS00019">
    <property type="entry name" value="Glutathione_Transferase_(cytos"/>
    <property type="match status" value="1"/>
</dbReference>
<keyword evidence="3" id="KW-0808">Transferase</keyword>
<name>A0A0J0YRT8_9NEIS</name>
<dbReference type="SUPFAM" id="SSF52833">
    <property type="entry name" value="Thioredoxin-like"/>
    <property type="match status" value="1"/>
</dbReference>
<dbReference type="SFLD" id="SFLDG00358">
    <property type="entry name" value="Main_(cytGST)"/>
    <property type="match status" value="1"/>
</dbReference>
<dbReference type="SUPFAM" id="SSF47616">
    <property type="entry name" value="GST C-terminal domain-like"/>
    <property type="match status" value="1"/>
</dbReference>
<feature type="domain" description="GST C-terminal" evidence="2">
    <location>
        <begin position="87"/>
        <end position="223"/>
    </location>
</feature>
<comment type="caution">
    <text evidence="3">The sequence shown here is derived from an EMBL/GenBank/DDBJ whole genome shotgun (WGS) entry which is preliminary data.</text>
</comment>
<dbReference type="SFLD" id="SFLDG01150">
    <property type="entry name" value="Main.1:_Beta-like"/>
    <property type="match status" value="1"/>
</dbReference>
<dbReference type="PATRIC" id="fig|1470200.3.peg.2409"/>
<dbReference type="PROSITE" id="PS50404">
    <property type="entry name" value="GST_NTER"/>
    <property type="match status" value="1"/>
</dbReference>
<dbReference type="AlphaFoldDB" id="A0A0J0YRT8"/>